<comment type="caution">
    <text evidence="12">The sequence shown here is derived from an EMBL/GenBank/DDBJ whole genome shotgun (WGS) entry which is preliminary data.</text>
</comment>
<keyword evidence="3" id="KW-0812">Transmembrane</keyword>
<evidence type="ECO:0000256" key="10">
    <source>
        <dbReference type="SAM" id="MobiDB-lite"/>
    </source>
</evidence>
<dbReference type="GO" id="GO:0016020">
    <property type="term" value="C:membrane"/>
    <property type="evidence" value="ECO:0007669"/>
    <property type="project" value="UniProtKB-SubCell"/>
</dbReference>
<keyword evidence="7" id="KW-0472">Membrane</keyword>
<evidence type="ECO:0000256" key="5">
    <source>
        <dbReference type="ARBA" id="ARBA00022737"/>
    </source>
</evidence>
<dbReference type="Pfam" id="PF13855">
    <property type="entry name" value="LRR_8"/>
    <property type="match status" value="1"/>
</dbReference>
<proteinExistence type="predicted"/>
<feature type="region of interest" description="Disordered" evidence="10">
    <location>
        <begin position="407"/>
        <end position="432"/>
    </location>
</feature>
<dbReference type="InterPro" id="IPR046956">
    <property type="entry name" value="RLP23-like"/>
</dbReference>
<feature type="domain" description="Leucine-rich repeat-containing N-terminal plant-type" evidence="11">
    <location>
        <begin position="9"/>
        <end position="47"/>
    </location>
</feature>
<dbReference type="SUPFAM" id="SSF52058">
    <property type="entry name" value="L domain-like"/>
    <property type="match status" value="1"/>
</dbReference>
<keyword evidence="4" id="KW-0732">Signal</keyword>
<reference evidence="12" key="1">
    <citation type="submission" date="2020-03" db="EMBL/GenBank/DDBJ databases">
        <title>A high-quality chromosome-level genome assembly of a woody plant with both climbing and erect habits, Rhamnella rubrinervis.</title>
        <authorList>
            <person name="Lu Z."/>
            <person name="Yang Y."/>
            <person name="Zhu X."/>
            <person name="Sun Y."/>
        </authorList>
    </citation>
    <scope>NUCLEOTIDE SEQUENCE</scope>
    <source>
        <strain evidence="12">BYM</strain>
        <tissue evidence="12">Leaf</tissue>
    </source>
</reference>
<dbReference type="EMBL" id="VOIH02000004">
    <property type="protein sequence ID" value="KAF3448109.1"/>
    <property type="molecule type" value="Genomic_DNA"/>
</dbReference>
<protein>
    <recommendedName>
        <fullName evidence="11">Leucine-rich repeat-containing N-terminal plant-type domain-containing protein</fullName>
    </recommendedName>
</protein>
<keyword evidence="8" id="KW-0675">Receptor</keyword>
<name>A0A8K0H9Y7_9ROSA</name>
<evidence type="ECO:0000256" key="2">
    <source>
        <dbReference type="ARBA" id="ARBA00022614"/>
    </source>
</evidence>
<keyword evidence="13" id="KW-1185">Reference proteome</keyword>
<organism evidence="12 13">
    <name type="scientific">Rhamnella rubrinervis</name>
    <dbReference type="NCBI Taxonomy" id="2594499"/>
    <lineage>
        <taxon>Eukaryota</taxon>
        <taxon>Viridiplantae</taxon>
        <taxon>Streptophyta</taxon>
        <taxon>Embryophyta</taxon>
        <taxon>Tracheophyta</taxon>
        <taxon>Spermatophyta</taxon>
        <taxon>Magnoliopsida</taxon>
        <taxon>eudicotyledons</taxon>
        <taxon>Gunneridae</taxon>
        <taxon>Pentapetalae</taxon>
        <taxon>rosids</taxon>
        <taxon>fabids</taxon>
        <taxon>Rosales</taxon>
        <taxon>Rhamnaceae</taxon>
        <taxon>rhamnoid group</taxon>
        <taxon>Rhamneae</taxon>
        <taxon>Rhamnella</taxon>
    </lineage>
</organism>
<evidence type="ECO:0000256" key="9">
    <source>
        <dbReference type="ARBA" id="ARBA00023180"/>
    </source>
</evidence>
<dbReference type="OrthoDB" id="1166609at2759"/>
<evidence type="ECO:0000256" key="6">
    <source>
        <dbReference type="ARBA" id="ARBA00022989"/>
    </source>
</evidence>
<dbReference type="Pfam" id="PF08263">
    <property type="entry name" value="LRRNT_2"/>
    <property type="match status" value="1"/>
</dbReference>
<dbReference type="InterPro" id="IPR001611">
    <property type="entry name" value="Leu-rich_rpt"/>
</dbReference>
<evidence type="ECO:0000313" key="13">
    <source>
        <dbReference type="Proteomes" id="UP000796880"/>
    </source>
</evidence>
<sequence>MGGIFSFRDQRSLLLQLKNNLKFDSTRSKKLVQWNEISDCFWQGVICEEGLVAGLNLSNESITGGIENSSLFNLEYLKSLDLSYNKINSMIPSRIGDLTNLSHLNLSNAGFEGQIPGGMSNLTRLVALDLSIQANLVPSSLKLENPNLSMLIKNLKQLEELYLDGLNITVRGNEWCQALSSSVLNLRVLSLSHCNLSGPVDKSLLKLKSLSVIRLDSNKFSASVPEFFVSFSNLVSLRLSTCQLNGVFPKEIFKVPTLQSLDISNNPSLQGSLPEFSKNSALQRLVLGNTNFSGRYQHQSVIFKTCPVPSTHREGLHKLVYLDLSFSLSILLISGVVRELIRRLEAWILFEKACKFSLPLHIPTYIAKSSINCKPDSKVSNRDSSLSWQMGCVSLLPLHSVKAQNDSASTTSRSCRRSHRVHSAAPPDSNMK</sequence>
<dbReference type="Gene3D" id="3.80.10.10">
    <property type="entry name" value="Ribonuclease Inhibitor"/>
    <property type="match status" value="2"/>
</dbReference>
<keyword evidence="6" id="KW-1133">Transmembrane helix</keyword>
<dbReference type="AlphaFoldDB" id="A0A8K0H9Y7"/>
<evidence type="ECO:0000256" key="7">
    <source>
        <dbReference type="ARBA" id="ARBA00023136"/>
    </source>
</evidence>
<dbReference type="PANTHER" id="PTHR48061">
    <property type="entry name" value="LEUCINE-RICH REPEAT RECEPTOR PROTEIN KINASE EMS1-LIKE-RELATED"/>
    <property type="match status" value="1"/>
</dbReference>
<evidence type="ECO:0000256" key="4">
    <source>
        <dbReference type="ARBA" id="ARBA00022729"/>
    </source>
</evidence>
<evidence type="ECO:0000313" key="12">
    <source>
        <dbReference type="EMBL" id="KAF3448109.1"/>
    </source>
</evidence>
<dbReference type="PANTHER" id="PTHR48061:SF2">
    <property type="entry name" value="RECEPTOR LIKE PROTEIN 30-LIKE"/>
    <property type="match status" value="1"/>
</dbReference>
<comment type="subcellular location">
    <subcellularLocation>
        <location evidence="1">Membrane</location>
        <topology evidence="1">Single-pass type I membrane protein</topology>
    </subcellularLocation>
</comment>
<evidence type="ECO:0000256" key="8">
    <source>
        <dbReference type="ARBA" id="ARBA00023170"/>
    </source>
</evidence>
<dbReference type="Proteomes" id="UP000796880">
    <property type="component" value="Unassembled WGS sequence"/>
</dbReference>
<evidence type="ECO:0000256" key="1">
    <source>
        <dbReference type="ARBA" id="ARBA00004479"/>
    </source>
</evidence>
<dbReference type="Pfam" id="PF00560">
    <property type="entry name" value="LRR_1"/>
    <property type="match status" value="1"/>
</dbReference>
<evidence type="ECO:0000256" key="3">
    <source>
        <dbReference type="ARBA" id="ARBA00022692"/>
    </source>
</evidence>
<keyword evidence="9" id="KW-0325">Glycoprotein</keyword>
<dbReference type="InterPro" id="IPR032675">
    <property type="entry name" value="LRR_dom_sf"/>
</dbReference>
<dbReference type="InterPro" id="IPR013210">
    <property type="entry name" value="LRR_N_plant-typ"/>
</dbReference>
<gene>
    <name evidence="12" type="ORF">FNV43_RR08819</name>
</gene>
<keyword evidence="2" id="KW-0433">Leucine-rich repeat</keyword>
<evidence type="ECO:0000259" key="11">
    <source>
        <dbReference type="Pfam" id="PF08263"/>
    </source>
</evidence>
<accession>A0A8K0H9Y7</accession>
<keyword evidence="5" id="KW-0677">Repeat</keyword>